<gene>
    <name evidence="2" type="ORF">F7645_03595</name>
</gene>
<evidence type="ECO:0000313" key="2">
    <source>
        <dbReference type="EMBL" id="MBE7694514.1"/>
    </source>
</evidence>
<evidence type="ECO:0000313" key="3">
    <source>
        <dbReference type="Proteomes" id="UP000806077"/>
    </source>
</evidence>
<name>A0AAP1RDW5_9FLAO</name>
<dbReference type="GeneID" id="79925065"/>
<dbReference type="InterPro" id="IPR041657">
    <property type="entry name" value="HTH_17"/>
</dbReference>
<proteinExistence type="predicted"/>
<dbReference type="RefSeq" id="WP_058885555.1">
    <property type="nucleotide sequence ID" value="NZ_JAJHTL010000003.1"/>
</dbReference>
<evidence type="ECO:0000259" key="1">
    <source>
        <dbReference type="Pfam" id="PF12728"/>
    </source>
</evidence>
<dbReference type="InterPro" id="IPR009061">
    <property type="entry name" value="DNA-bd_dom_put_sf"/>
</dbReference>
<dbReference type="EMBL" id="WXXV01000003">
    <property type="protein sequence ID" value="MBE7694514.1"/>
    <property type="molecule type" value="Genomic_DNA"/>
</dbReference>
<dbReference type="AlphaFoldDB" id="A0AAP1RDW5"/>
<reference evidence="2 3" key="1">
    <citation type="journal article" date="2020" name="Int. J. Syst. Evol. Microbiol.">
        <title>Tenacibaculum piscium sp. nov., isolated from skin ulcers of sea-farmed fish, and description of Tenacibaculum finnmarkense sp. nov. with subdivision into genomovars finnmarkense and ulcerans.</title>
        <authorList>
            <person name="Olsen A.B."/>
            <person name="Spilsberg B."/>
            <person name="Nilsen H.K."/>
            <person name="Lagesen K."/>
            <person name="Gulla S."/>
            <person name="Avendano-Herrera R."/>
            <person name="Irgang R."/>
            <person name="Duchaud E."/>
            <person name="Colquhoun D.J."/>
        </authorList>
    </citation>
    <scope>NUCLEOTIDE SEQUENCE [LARGE SCALE GENOMIC DNA]</scope>
    <source>
        <strain evidence="2 3">TNO037</strain>
    </source>
</reference>
<keyword evidence="3" id="KW-1185">Reference proteome</keyword>
<dbReference type="Pfam" id="PF12728">
    <property type="entry name" value="HTH_17"/>
    <property type="match status" value="1"/>
</dbReference>
<organism evidence="2 3">
    <name type="scientific">Tenacibaculum finnmarkense genomovar finnmarkense</name>
    <dbReference type="NCBI Taxonomy" id="1458503"/>
    <lineage>
        <taxon>Bacteria</taxon>
        <taxon>Pseudomonadati</taxon>
        <taxon>Bacteroidota</taxon>
        <taxon>Flavobacteriia</taxon>
        <taxon>Flavobacteriales</taxon>
        <taxon>Flavobacteriaceae</taxon>
        <taxon>Tenacibaculum</taxon>
        <taxon>Tenacibaculum finnmarkense</taxon>
    </lineage>
</organism>
<accession>A0AAP1RDW5</accession>
<sequence>MEQQVQLIQITAQQLQDAIIKGIADQLQELKKTFQPKQPTEYLSRQETADLLKVDLSSLHNWRHNGTLVPLKIGNRVLYTRKSIEDALITLNK</sequence>
<comment type="caution">
    <text evidence="2">The sequence shown here is derived from an EMBL/GenBank/DDBJ whole genome shotgun (WGS) entry which is preliminary data.</text>
</comment>
<feature type="domain" description="Helix-turn-helix" evidence="1">
    <location>
        <begin position="42"/>
        <end position="86"/>
    </location>
</feature>
<protein>
    <submittedName>
        <fullName evidence="2">Helix-turn-helix domain-containing protein</fullName>
    </submittedName>
</protein>
<dbReference type="Proteomes" id="UP000806077">
    <property type="component" value="Unassembled WGS sequence"/>
</dbReference>
<dbReference type="SUPFAM" id="SSF46955">
    <property type="entry name" value="Putative DNA-binding domain"/>
    <property type="match status" value="1"/>
</dbReference>